<dbReference type="InterPro" id="IPR056924">
    <property type="entry name" value="SH3_Tf2-1"/>
</dbReference>
<reference evidence="2" key="1">
    <citation type="journal article" date="2020" name="Nat. Genet.">
        <title>Genomic diversifications of five Gossypium allopolyploid species and their impact on cotton improvement.</title>
        <authorList>
            <person name="Chen Z.J."/>
            <person name="Sreedasyam A."/>
            <person name="Ando A."/>
            <person name="Song Q."/>
            <person name="De Santiago L.M."/>
            <person name="Hulse-Kemp A.M."/>
            <person name="Ding M."/>
            <person name="Ye W."/>
            <person name="Kirkbride R.C."/>
            <person name="Jenkins J."/>
            <person name="Plott C."/>
            <person name="Lovell J."/>
            <person name="Lin Y.M."/>
            <person name="Vaughn R."/>
            <person name="Liu B."/>
            <person name="Simpson S."/>
            <person name="Scheffler B.E."/>
            <person name="Wen L."/>
            <person name="Saski C.A."/>
            <person name="Grover C.E."/>
            <person name="Hu G."/>
            <person name="Conover J.L."/>
            <person name="Carlson J.W."/>
            <person name="Shu S."/>
            <person name="Boston L.B."/>
            <person name="Williams M."/>
            <person name="Peterson D.G."/>
            <person name="McGee K."/>
            <person name="Jones D.C."/>
            <person name="Wendel J.F."/>
            <person name="Stelly D.M."/>
            <person name="Grimwood J."/>
            <person name="Schmutz J."/>
        </authorList>
    </citation>
    <scope>NUCLEOTIDE SEQUENCE [LARGE SCALE GENOMIC DNA]</scope>
    <source>
        <strain evidence="2">cv. TM-1</strain>
    </source>
</reference>
<dbReference type="PANTHER" id="PTHR46148">
    <property type="entry name" value="CHROMO DOMAIN-CONTAINING PROTEIN"/>
    <property type="match status" value="1"/>
</dbReference>
<protein>
    <recommendedName>
        <fullName evidence="1">Tf2-1-like SH3-like domain-containing protein</fullName>
    </recommendedName>
</protein>
<evidence type="ECO:0000313" key="3">
    <source>
        <dbReference type="RefSeq" id="XP_016675116.1"/>
    </source>
</evidence>
<organism evidence="2 3">
    <name type="scientific">Gossypium hirsutum</name>
    <name type="common">Upland cotton</name>
    <name type="synonym">Gossypium mexicanum</name>
    <dbReference type="NCBI Taxonomy" id="3635"/>
    <lineage>
        <taxon>Eukaryota</taxon>
        <taxon>Viridiplantae</taxon>
        <taxon>Streptophyta</taxon>
        <taxon>Embryophyta</taxon>
        <taxon>Tracheophyta</taxon>
        <taxon>Spermatophyta</taxon>
        <taxon>Magnoliopsida</taxon>
        <taxon>eudicotyledons</taxon>
        <taxon>Gunneridae</taxon>
        <taxon>Pentapetalae</taxon>
        <taxon>rosids</taxon>
        <taxon>malvids</taxon>
        <taxon>Malvales</taxon>
        <taxon>Malvaceae</taxon>
        <taxon>Malvoideae</taxon>
        <taxon>Gossypium</taxon>
    </lineage>
</organism>
<dbReference type="KEGG" id="ghi:107894344"/>
<evidence type="ECO:0000313" key="2">
    <source>
        <dbReference type="Proteomes" id="UP000818029"/>
    </source>
</evidence>
<dbReference type="PANTHER" id="PTHR46148:SF44">
    <property type="entry name" value="GAG-POL POLYPROTEIN"/>
    <property type="match status" value="1"/>
</dbReference>
<proteinExistence type="predicted"/>
<keyword evidence="2" id="KW-1185">Reference proteome</keyword>
<reference evidence="3" key="2">
    <citation type="submission" date="2025-08" db="UniProtKB">
        <authorList>
            <consortium name="RefSeq"/>
        </authorList>
    </citation>
    <scope>IDENTIFICATION</scope>
</reference>
<feature type="domain" description="Tf2-1-like SH3-like" evidence="1">
    <location>
        <begin position="81"/>
        <end position="114"/>
    </location>
</feature>
<dbReference type="RefSeq" id="XP_016675116.1">
    <property type="nucleotide sequence ID" value="XM_016819627.1"/>
</dbReference>
<name>A0A1U8IA64_GOSHI</name>
<dbReference type="GeneID" id="107894344"/>
<dbReference type="Proteomes" id="UP000818029">
    <property type="component" value="Chromosome A13"/>
</dbReference>
<dbReference type="Pfam" id="PF24626">
    <property type="entry name" value="SH3_Tf2-1"/>
    <property type="match status" value="1"/>
</dbReference>
<accession>A0A1U8IA64</accession>
<dbReference type="AlphaFoldDB" id="A0A1U8IA64"/>
<dbReference type="PaxDb" id="3635-A0A1U8IA64"/>
<gene>
    <name evidence="3" type="primary">LOC107894344</name>
</gene>
<sequence length="178" mass="20982">MAPYEALYGHMFRTPLCWTKLGARRVLGSELILETEDKVRLIRERLKAASDRQKSYADLKMKDIEYSVVDLVFLKVSPWKKVLRLSHKVADQLELPPELDCIHDVFHVSMLRCYCSDPTYIVPLKETEVRPDLTFEKESVQIVDRNVKVLHRKSIPLLKVFWRNHNTEEATWKLEDLM</sequence>
<evidence type="ECO:0000259" key="1">
    <source>
        <dbReference type="Pfam" id="PF24626"/>
    </source>
</evidence>